<comment type="caution">
    <text evidence="1">The sequence shown here is derived from an EMBL/GenBank/DDBJ whole genome shotgun (WGS) entry which is preliminary data.</text>
</comment>
<accession>A0A8X8AVC8</accession>
<proteinExistence type="predicted"/>
<dbReference type="OrthoDB" id="1025728at2759"/>
<evidence type="ECO:0000313" key="2">
    <source>
        <dbReference type="Proteomes" id="UP000886595"/>
    </source>
</evidence>
<evidence type="ECO:0000313" key="1">
    <source>
        <dbReference type="EMBL" id="KAG2312533.1"/>
    </source>
</evidence>
<gene>
    <name evidence="1" type="ORF">Bca52824_024090</name>
</gene>
<name>A0A8X8AVC8_BRACI</name>
<keyword evidence="2" id="KW-1185">Reference proteome</keyword>
<sequence>MILESLTRTTVFSCDDLAITRFSEQHQRIVQDYLDPFYYLSLNKLSLMEENGGGVSEILINVLEILPGSNRRHIGFEDLVKMNCTRCKMDTEYPPQPSFDYVFFFLLLSQSAFEDFTFERILKAIRINSMTSCKTKDWENNETEEEILATISVLATEIDISKIYKYEGGSPQTKYNLVSMFAVEKKINASCSICDLAIVQSQLST</sequence>
<organism evidence="1 2">
    <name type="scientific">Brassica carinata</name>
    <name type="common">Ethiopian mustard</name>
    <name type="synonym">Abyssinian cabbage</name>
    <dbReference type="NCBI Taxonomy" id="52824"/>
    <lineage>
        <taxon>Eukaryota</taxon>
        <taxon>Viridiplantae</taxon>
        <taxon>Streptophyta</taxon>
        <taxon>Embryophyta</taxon>
        <taxon>Tracheophyta</taxon>
        <taxon>Spermatophyta</taxon>
        <taxon>Magnoliopsida</taxon>
        <taxon>eudicotyledons</taxon>
        <taxon>Gunneridae</taxon>
        <taxon>Pentapetalae</taxon>
        <taxon>rosids</taxon>
        <taxon>malvids</taxon>
        <taxon>Brassicales</taxon>
        <taxon>Brassicaceae</taxon>
        <taxon>Brassiceae</taxon>
        <taxon>Brassica</taxon>
    </lineage>
</organism>
<dbReference type="AlphaFoldDB" id="A0A8X8AVC8"/>
<protein>
    <submittedName>
        <fullName evidence="1">Uncharacterized protein</fullName>
    </submittedName>
</protein>
<dbReference type="Proteomes" id="UP000886595">
    <property type="component" value="Unassembled WGS sequence"/>
</dbReference>
<dbReference type="EMBL" id="JAAMPC010000005">
    <property type="protein sequence ID" value="KAG2312533.1"/>
    <property type="molecule type" value="Genomic_DNA"/>
</dbReference>
<reference evidence="1 2" key="1">
    <citation type="submission" date="2020-02" db="EMBL/GenBank/DDBJ databases">
        <authorList>
            <person name="Ma Q."/>
            <person name="Huang Y."/>
            <person name="Song X."/>
            <person name="Pei D."/>
        </authorList>
    </citation>
    <scope>NUCLEOTIDE SEQUENCE [LARGE SCALE GENOMIC DNA]</scope>
    <source>
        <strain evidence="1">Sxm20200214</strain>
        <tissue evidence="1">Leaf</tissue>
    </source>
</reference>